<dbReference type="NCBIfam" id="NF033218">
    <property type="entry name" value="anchor_AmaP"/>
    <property type="match status" value="1"/>
</dbReference>
<dbReference type="RefSeq" id="WP_366922482.1">
    <property type="nucleotide sequence ID" value="NZ_CP121694.1"/>
</dbReference>
<dbReference type="Proteomes" id="UP001329915">
    <property type="component" value="Chromosome"/>
</dbReference>
<evidence type="ECO:0000313" key="4">
    <source>
        <dbReference type="Proteomes" id="UP001329915"/>
    </source>
</evidence>
<reference evidence="3 4" key="1">
    <citation type="submission" date="2023-04" db="EMBL/GenBank/DDBJ databases">
        <authorList>
            <person name="Hsu D."/>
        </authorList>
    </citation>
    <scope>NUCLEOTIDE SEQUENCE [LARGE SCALE GENOMIC DNA]</scope>
    <source>
        <strain evidence="3 4">MK1</strain>
    </source>
</reference>
<comment type="similarity">
    <text evidence="1">Belongs to the asp23 family.</text>
</comment>
<evidence type="ECO:0000313" key="3">
    <source>
        <dbReference type="EMBL" id="WRO23096.1"/>
    </source>
</evidence>
<organism evidence="3 4">
    <name type="scientific">Metallumcola ferriviriculae</name>
    <dbReference type="NCBI Taxonomy" id="3039180"/>
    <lineage>
        <taxon>Bacteria</taxon>
        <taxon>Bacillati</taxon>
        <taxon>Bacillota</taxon>
        <taxon>Clostridia</taxon>
        <taxon>Neomoorellales</taxon>
        <taxon>Desulfitibacteraceae</taxon>
        <taxon>Metallumcola</taxon>
    </lineage>
</organism>
<gene>
    <name evidence="3" type="primary">amaP</name>
    <name evidence="3" type="ORF">MFMK1_002944</name>
</gene>
<sequence length="179" mass="19964">MKLFDRVLLAVYSLVLVALSLLALMMAAGWTTPINYMEIYFNHLQSRWIIGITAALLLLVGLNLFFSNFQRRRTVPAAVSHHTQFGEVRLSITALENLVHRASRKIAGVKEINPRVRPGSDGVTVLIQAILLPDQSIPKVSEQLQQQVKDYLQEAAGLDVAEIKVVVQNVSHEGKVRVE</sequence>
<feature type="transmembrane region" description="Helical" evidence="2">
    <location>
        <begin position="7"/>
        <end position="28"/>
    </location>
</feature>
<evidence type="ECO:0000256" key="1">
    <source>
        <dbReference type="ARBA" id="ARBA00005721"/>
    </source>
</evidence>
<dbReference type="AlphaFoldDB" id="A0AAU0UPS2"/>
<dbReference type="EMBL" id="CP121694">
    <property type="protein sequence ID" value="WRO23096.1"/>
    <property type="molecule type" value="Genomic_DNA"/>
</dbReference>
<accession>A0AAU0UPS2</accession>
<protein>
    <submittedName>
        <fullName evidence="3">Alkaline shock response membrane anchor protein AmaP</fullName>
    </submittedName>
</protein>
<feature type="transmembrane region" description="Helical" evidence="2">
    <location>
        <begin position="48"/>
        <end position="66"/>
    </location>
</feature>
<keyword evidence="4" id="KW-1185">Reference proteome</keyword>
<keyword evidence="2" id="KW-0472">Membrane</keyword>
<dbReference type="KEGG" id="dbc:MFMK1_002944"/>
<name>A0AAU0UPS2_9FIRM</name>
<proteinExistence type="inferred from homology"/>
<dbReference type="InterPro" id="IPR005531">
    <property type="entry name" value="Asp23"/>
</dbReference>
<evidence type="ECO:0000256" key="2">
    <source>
        <dbReference type="SAM" id="Phobius"/>
    </source>
</evidence>
<keyword evidence="2" id="KW-1133">Transmembrane helix</keyword>
<dbReference type="Pfam" id="PF03780">
    <property type="entry name" value="Asp23"/>
    <property type="match status" value="1"/>
</dbReference>
<keyword evidence="2" id="KW-0812">Transmembrane</keyword>